<proteinExistence type="predicted"/>
<organism evidence="1 2">
    <name type="scientific">Portunus trituberculatus</name>
    <name type="common">Swimming crab</name>
    <name type="synonym">Neptunus trituberculatus</name>
    <dbReference type="NCBI Taxonomy" id="210409"/>
    <lineage>
        <taxon>Eukaryota</taxon>
        <taxon>Metazoa</taxon>
        <taxon>Ecdysozoa</taxon>
        <taxon>Arthropoda</taxon>
        <taxon>Crustacea</taxon>
        <taxon>Multicrustacea</taxon>
        <taxon>Malacostraca</taxon>
        <taxon>Eumalacostraca</taxon>
        <taxon>Eucarida</taxon>
        <taxon>Decapoda</taxon>
        <taxon>Pleocyemata</taxon>
        <taxon>Brachyura</taxon>
        <taxon>Eubrachyura</taxon>
        <taxon>Portunoidea</taxon>
        <taxon>Portunidae</taxon>
        <taxon>Portuninae</taxon>
        <taxon>Portunus</taxon>
    </lineage>
</organism>
<reference evidence="1 2" key="1">
    <citation type="submission" date="2019-05" db="EMBL/GenBank/DDBJ databases">
        <title>Another draft genome of Portunus trituberculatus and its Hox gene families provides insights of decapod evolution.</title>
        <authorList>
            <person name="Jeong J.-H."/>
            <person name="Song I."/>
            <person name="Kim S."/>
            <person name="Choi T."/>
            <person name="Kim D."/>
            <person name="Ryu S."/>
            <person name="Kim W."/>
        </authorList>
    </citation>
    <scope>NUCLEOTIDE SEQUENCE [LARGE SCALE GENOMIC DNA]</scope>
    <source>
        <tissue evidence="1">Muscle</tissue>
    </source>
</reference>
<dbReference type="EMBL" id="VSRR010000021">
    <property type="protein sequence ID" value="MPC08211.1"/>
    <property type="molecule type" value="Genomic_DNA"/>
</dbReference>
<name>A0A5B7CHI6_PORTR</name>
<sequence length="78" mass="9010">MKIMDGNAQTDVSNRKNLGMFCGEIEQTRTFISETSFVKIIFNVNNFTEETYFSFDSRVELQKEVSQAREGRESVDTN</sequence>
<keyword evidence="2" id="KW-1185">Reference proteome</keyword>
<dbReference type="OrthoDB" id="6155811at2759"/>
<gene>
    <name evidence="1" type="ORF">E2C01_000788</name>
</gene>
<comment type="caution">
    <text evidence="1">The sequence shown here is derived from an EMBL/GenBank/DDBJ whole genome shotgun (WGS) entry which is preliminary data.</text>
</comment>
<evidence type="ECO:0000313" key="1">
    <source>
        <dbReference type="EMBL" id="MPC08211.1"/>
    </source>
</evidence>
<evidence type="ECO:0000313" key="2">
    <source>
        <dbReference type="Proteomes" id="UP000324222"/>
    </source>
</evidence>
<dbReference type="AlphaFoldDB" id="A0A5B7CHI6"/>
<dbReference type="Proteomes" id="UP000324222">
    <property type="component" value="Unassembled WGS sequence"/>
</dbReference>
<accession>A0A5B7CHI6</accession>
<protein>
    <submittedName>
        <fullName evidence="1">Uncharacterized protein</fullName>
    </submittedName>
</protein>